<evidence type="ECO:0000313" key="1">
    <source>
        <dbReference type="EMBL" id="GBN66515.1"/>
    </source>
</evidence>
<protein>
    <submittedName>
        <fullName evidence="1">Uncharacterized protein</fullName>
    </submittedName>
</protein>
<accession>A0A4Y2QTN8</accession>
<proteinExistence type="predicted"/>
<reference evidence="1 2" key="1">
    <citation type="journal article" date="2019" name="Sci. Rep.">
        <title>Orb-weaving spider Araneus ventricosus genome elucidates the spidroin gene catalogue.</title>
        <authorList>
            <person name="Kono N."/>
            <person name="Nakamura H."/>
            <person name="Ohtoshi R."/>
            <person name="Moran D.A.P."/>
            <person name="Shinohara A."/>
            <person name="Yoshida Y."/>
            <person name="Fujiwara M."/>
            <person name="Mori M."/>
            <person name="Tomita M."/>
            <person name="Arakawa K."/>
        </authorList>
    </citation>
    <scope>NUCLEOTIDE SEQUENCE [LARGE SCALE GENOMIC DNA]</scope>
</reference>
<dbReference type="EMBL" id="BGPR01014742">
    <property type="protein sequence ID" value="GBN66515.1"/>
    <property type="molecule type" value="Genomic_DNA"/>
</dbReference>
<evidence type="ECO:0000313" key="2">
    <source>
        <dbReference type="Proteomes" id="UP000499080"/>
    </source>
</evidence>
<name>A0A4Y2QTN8_ARAVE</name>
<sequence length="102" mass="11568">MVLFRIGRGTLYLDGVVSIQNSDIWGTASSNVAREQSLYPHYIIKSCCFIAYFILGPFSSEENTPRGPQWCSITGSRYCDLLQQQVFPALQERECSETTVFM</sequence>
<gene>
    <name evidence="1" type="ORF">AVEN_266226_1</name>
</gene>
<comment type="caution">
    <text evidence="1">The sequence shown here is derived from an EMBL/GenBank/DDBJ whole genome shotgun (WGS) entry which is preliminary data.</text>
</comment>
<dbReference type="Proteomes" id="UP000499080">
    <property type="component" value="Unassembled WGS sequence"/>
</dbReference>
<dbReference type="OrthoDB" id="6752614at2759"/>
<organism evidence="1 2">
    <name type="scientific">Araneus ventricosus</name>
    <name type="common">Orbweaver spider</name>
    <name type="synonym">Epeira ventricosa</name>
    <dbReference type="NCBI Taxonomy" id="182803"/>
    <lineage>
        <taxon>Eukaryota</taxon>
        <taxon>Metazoa</taxon>
        <taxon>Ecdysozoa</taxon>
        <taxon>Arthropoda</taxon>
        <taxon>Chelicerata</taxon>
        <taxon>Arachnida</taxon>
        <taxon>Araneae</taxon>
        <taxon>Araneomorphae</taxon>
        <taxon>Entelegynae</taxon>
        <taxon>Araneoidea</taxon>
        <taxon>Araneidae</taxon>
        <taxon>Araneus</taxon>
    </lineage>
</organism>
<dbReference type="AlphaFoldDB" id="A0A4Y2QTN8"/>
<keyword evidence="2" id="KW-1185">Reference proteome</keyword>